<dbReference type="RefSeq" id="WP_052156254.1">
    <property type="nucleotide sequence ID" value="NZ_CAADNI010000345.1"/>
</dbReference>
<proteinExistence type="predicted"/>
<organism evidence="1 2">
    <name type="scientific">Pseudomonas aeruginosa</name>
    <dbReference type="NCBI Taxonomy" id="287"/>
    <lineage>
        <taxon>Bacteria</taxon>
        <taxon>Pseudomonadati</taxon>
        <taxon>Pseudomonadota</taxon>
        <taxon>Gammaproteobacteria</taxon>
        <taxon>Pseudomonadales</taxon>
        <taxon>Pseudomonadaceae</taxon>
        <taxon>Pseudomonas</taxon>
    </lineage>
</organism>
<evidence type="ECO:0000313" key="2">
    <source>
        <dbReference type="Proteomes" id="UP000644192"/>
    </source>
</evidence>
<dbReference type="AlphaFoldDB" id="A0A6B1YGS0"/>
<name>A0A6B1YGS0_PSEAI</name>
<gene>
    <name evidence="1" type="ORF">GUL26_26085</name>
</gene>
<protein>
    <submittedName>
        <fullName evidence="1">DUF1566 domain-containing protein</fullName>
    </submittedName>
</protein>
<reference evidence="1" key="1">
    <citation type="submission" date="2020-01" db="EMBL/GenBank/DDBJ databases">
        <title>Bacteria Cultured from War Wounds Associated with the Conflict in Eastern Ukraine.</title>
        <authorList>
            <person name="Snesrud E."/>
            <person name="Galac M.R."/>
            <person name="Mc Gann P."/>
            <person name="Valentine K."/>
            <person name="Viacheslav K."/>
        </authorList>
    </citation>
    <scope>NUCLEOTIDE SEQUENCE</scope>
    <source>
        <strain evidence="1">VNMU148</strain>
    </source>
</reference>
<evidence type="ECO:0000313" key="1">
    <source>
        <dbReference type="EMBL" id="MZZ15736.1"/>
    </source>
</evidence>
<comment type="caution">
    <text evidence="1">The sequence shown here is derived from an EMBL/GenBank/DDBJ whole genome shotgun (WGS) entry which is preliminary data.</text>
</comment>
<sequence length="194" mass="21041">MKAPLINTKNLNITLNFFAPDDIPGLVAGESVELKPATCAHPTDVPAIGEYWEGQGGIYAGRVPPKDGQSSYYLIVAGDDVGRCAWSSHSHEISARRKWDGMANTAAMLESESPAARAAVAFVADGHEDFYLPARAELAICELNVPEVFANDRYWSSTQVAAGISFCVGLHDGSSFYGKKHETFLVRPVRRVLI</sequence>
<dbReference type="Proteomes" id="UP000644192">
    <property type="component" value="Unassembled WGS sequence"/>
</dbReference>
<accession>A0A6B1YGS0</accession>
<dbReference type="EMBL" id="WXZT01000022">
    <property type="protein sequence ID" value="MZZ15736.1"/>
    <property type="molecule type" value="Genomic_DNA"/>
</dbReference>